<dbReference type="EMBL" id="CAJEWN010000381">
    <property type="protein sequence ID" value="CAD2180788.1"/>
    <property type="molecule type" value="Genomic_DNA"/>
</dbReference>
<gene>
    <name evidence="2" type="ORF">MENT_LOCUS32890</name>
</gene>
<comment type="caution">
    <text evidence="2">The sequence shown here is derived from an EMBL/GenBank/DDBJ whole genome shotgun (WGS) entry which is preliminary data.</text>
</comment>
<organism evidence="2 3">
    <name type="scientific">Meloidogyne enterolobii</name>
    <name type="common">Root-knot nematode worm</name>
    <name type="synonym">Meloidogyne mayaguensis</name>
    <dbReference type="NCBI Taxonomy" id="390850"/>
    <lineage>
        <taxon>Eukaryota</taxon>
        <taxon>Metazoa</taxon>
        <taxon>Ecdysozoa</taxon>
        <taxon>Nematoda</taxon>
        <taxon>Chromadorea</taxon>
        <taxon>Rhabditida</taxon>
        <taxon>Tylenchina</taxon>
        <taxon>Tylenchomorpha</taxon>
        <taxon>Tylenchoidea</taxon>
        <taxon>Meloidogynidae</taxon>
        <taxon>Meloidogyninae</taxon>
        <taxon>Meloidogyne</taxon>
    </lineage>
</organism>
<evidence type="ECO:0000313" key="2">
    <source>
        <dbReference type="EMBL" id="CAD2180788.1"/>
    </source>
</evidence>
<evidence type="ECO:0000256" key="1">
    <source>
        <dbReference type="SAM" id="Phobius"/>
    </source>
</evidence>
<name>A0A6V7W2C8_MELEN</name>
<sequence>MGNIVFGENRGCFETADYCTRSCPEPAQCIWVDRCGDSSTSAHYACLPFDLRFLTWIFVGCFIIVVICCSALVVCYAIRAIRHSLRHPIQTDGDIIFYNARLFR</sequence>
<protein>
    <submittedName>
        <fullName evidence="2">Uncharacterized protein</fullName>
    </submittedName>
</protein>
<feature type="transmembrane region" description="Helical" evidence="1">
    <location>
        <begin position="53"/>
        <end position="78"/>
    </location>
</feature>
<evidence type="ECO:0000313" key="3">
    <source>
        <dbReference type="Proteomes" id="UP000580250"/>
    </source>
</evidence>
<dbReference type="OrthoDB" id="5771274at2759"/>
<keyword evidence="1" id="KW-0472">Membrane</keyword>
<dbReference type="AlphaFoldDB" id="A0A6V7W2C8"/>
<reference evidence="2 3" key="1">
    <citation type="submission" date="2020-08" db="EMBL/GenBank/DDBJ databases">
        <authorList>
            <person name="Koutsovoulos G."/>
            <person name="Danchin GJ E."/>
        </authorList>
    </citation>
    <scope>NUCLEOTIDE SEQUENCE [LARGE SCALE GENOMIC DNA]</scope>
</reference>
<keyword evidence="1" id="KW-0812">Transmembrane</keyword>
<accession>A0A6V7W2C8</accession>
<keyword evidence="1" id="KW-1133">Transmembrane helix</keyword>
<dbReference type="Proteomes" id="UP000580250">
    <property type="component" value="Unassembled WGS sequence"/>
</dbReference>
<proteinExistence type="predicted"/>